<feature type="domain" description="BRICHOS" evidence="10">
    <location>
        <begin position="109"/>
        <end position="206"/>
    </location>
</feature>
<dbReference type="OrthoDB" id="10019916at2759"/>
<evidence type="ECO:0000256" key="3">
    <source>
        <dbReference type="ARBA" id="ARBA00022692"/>
    </source>
</evidence>
<evidence type="ECO:0000256" key="7">
    <source>
        <dbReference type="ARBA" id="ARBA00023157"/>
    </source>
</evidence>
<evidence type="ECO:0000256" key="5">
    <source>
        <dbReference type="ARBA" id="ARBA00022989"/>
    </source>
</evidence>
<evidence type="ECO:0000313" key="11">
    <source>
        <dbReference type="Proteomes" id="UP000001554"/>
    </source>
</evidence>
<organism evidence="11 12">
    <name type="scientific">Branchiostoma floridae</name>
    <name type="common">Florida lancelet</name>
    <name type="synonym">Amphioxus</name>
    <dbReference type="NCBI Taxonomy" id="7739"/>
    <lineage>
        <taxon>Eukaryota</taxon>
        <taxon>Metazoa</taxon>
        <taxon>Chordata</taxon>
        <taxon>Cephalochordata</taxon>
        <taxon>Leptocardii</taxon>
        <taxon>Amphioxiformes</taxon>
        <taxon>Branchiostomatidae</taxon>
        <taxon>Branchiostoma</taxon>
    </lineage>
</organism>
<reference evidence="11" key="1">
    <citation type="journal article" date="2020" name="Nat. Ecol. Evol.">
        <title>Deeply conserved synteny resolves early events in vertebrate evolution.</title>
        <authorList>
            <person name="Simakov O."/>
            <person name="Marletaz F."/>
            <person name="Yue J.X."/>
            <person name="O'Connell B."/>
            <person name="Jenkins J."/>
            <person name="Brandt A."/>
            <person name="Calef R."/>
            <person name="Tung C.H."/>
            <person name="Huang T.K."/>
            <person name="Schmutz J."/>
            <person name="Satoh N."/>
            <person name="Yu J.K."/>
            <person name="Putnam N.H."/>
            <person name="Green R.E."/>
            <person name="Rokhsar D.S."/>
        </authorList>
    </citation>
    <scope>NUCLEOTIDE SEQUENCE [LARGE SCALE GENOMIC DNA]</scope>
    <source>
        <strain evidence="11">S238N-H82</strain>
    </source>
</reference>
<proteinExistence type="inferred from homology"/>
<keyword evidence="9" id="KW-1003">Cell membrane</keyword>
<comment type="similarity">
    <text evidence="2 9">Belongs to the ITM2 family.</text>
</comment>
<evidence type="ECO:0000256" key="1">
    <source>
        <dbReference type="ARBA" id="ARBA00004606"/>
    </source>
</evidence>
<dbReference type="PANTHER" id="PTHR10962:SF1">
    <property type="entry name" value="INTEGRAL MEMBRANE PROTEIN 2"/>
    <property type="match status" value="1"/>
</dbReference>
<keyword evidence="5 9" id="KW-1133">Transmembrane helix</keyword>
<dbReference type="OMA" id="YVRVYEV"/>
<dbReference type="PROSITE" id="PS50869">
    <property type="entry name" value="BRICHOS"/>
    <property type="match status" value="1"/>
</dbReference>
<gene>
    <name evidence="12" type="primary">LOC118416861</name>
</gene>
<evidence type="ECO:0000256" key="4">
    <source>
        <dbReference type="ARBA" id="ARBA00022968"/>
    </source>
</evidence>
<dbReference type="InterPro" id="IPR040145">
    <property type="entry name" value="ITM2"/>
</dbReference>
<evidence type="ECO:0000313" key="12">
    <source>
        <dbReference type="RefSeq" id="XP_035678030.1"/>
    </source>
</evidence>
<dbReference type="RefSeq" id="XP_035678030.1">
    <property type="nucleotide sequence ID" value="XM_035822137.1"/>
</dbReference>
<dbReference type="KEGG" id="bfo:118416861"/>
<keyword evidence="4 9" id="KW-0735">Signal-anchor</keyword>
<evidence type="ECO:0000259" key="10">
    <source>
        <dbReference type="PROSITE" id="PS50869"/>
    </source>
</evidence>
<keyword evidence="6 9" id="KW-0472">Membrane</keyword>
<dbReference type="GO" id="GO:0001540">
    <property type="term" value="F:amyloid-beta binding"/>
    <property type="evidence" value="ECO:0000318"/>
    <property type="project" value="GO_Central"/>
</dbReference>
<evidence type="ECO:0000256" key="9">
    <source>
        <dbReference type="RuleBase" id="RU367061"/>
    </source>
</evidence>
<dbReference type="GO" id="GO:0005794">
    <property type="term" value="C:Golgi apparatus"/>
    <property type="evidence" value="ECO:0000318"/>
    <property type="project" value="GO_Central"/>
</dbReference>
<dbReference type="GO" id="GO:0042985">
    <property type="term" value="P:negative regulation of amyloid precursor protein biosynthetic process"/>
    <property type="evidence" value="ECO:0000318"/>
    <property type="project" value="GO_Central"/>
</dbReference>
<dbReference type="GO" id="GO:0005886">
    <property type="term" value="C:plasma membrane"/>
    <property type="evidence" value="ECO:0000318"/>
    <property type="project" value="GO_Central"/>
</dbReference>
<comment type="subcellular location">
    <subcellularLocation>
        <location evidence="1 9">Membrane</location>
        <topology evidence="1 9">Single-pass type II membrane protein</topology>
    </subcellularLocation>
</comment>
<evidence type="ECO:0000256" key="8">
    <source>
        <dbReference type="ARBA" id="ARBA00023180"/>
    </source>
</evidence>
<dbReference type="InterPro" id="IPR007084">
    <property type="entry name" value="BRICHOS_dom"/>
</dbReference>
<protein>
    <recommendedName>
        <fullName evidence="9">Integral membrane protein 2</fullName>
    </recommendedName>
</protein>
<dbReference type="GeneID" id="118416861"/>
<evidence type="ECO:0000256" key="6">
    <source>
        <dbReference type="ARBA" id="ARBA00023136"/>
    </source>
</evidence>
<reference evidence="12" key="2">
    <citation type="submission" date="2025-08" db="UniProtKB">
        <authorList>
            <consortium name="RefSeq"/>
        </authorList>
    </citation>
    <scope>IDENTIFICATION</scope>
    <source>
        <strain evidence="12">S238N-H82</strain>
        <tissue evidence="12">Testes</tissue>
    </source>
</reference>
<evidence type="ECO:0000256" key="2">
    <source>
        <dbReference type="ARBA" id="ARBA00006794"/>
    </source>
</evidence>
<feature type="transmembrane region" description="Helical" evidence="9">
    <location>
        <begin position="31"/>
        <end position="56"/>
    </location>
</feature>
<keyword evidence="7" id="KW-1015">Disulfide bond</keyword>
<keyword evidence="8" id="KW-0325">Glycoprotein</keyword>
<keyword evidence="11" id="KW-1185">Reference proteome</keyword>
<dbReference type="Proteomes" id="UP000001554">
    <property type="component" value="Chromosome 5"/>
</dbReference>
<dbReference type="AlphaFoldDB" id="A0A9J7L9H1"/>
<name>A0A9J7L9H1_BRAFL</name>
<dbReference type="Pfam" id="PF04089">
    <property type="entry name" value="BRICHOS"/>
    <property type="match status" value="1"/>
</dbReference>
<keyword evidence="3 9" id="KW-0812">Transmembrane</keyword>
<dbReference type="PANTHER" id="PTHR10962">
    <property type="entry name" value="INTEGRAL TRANSMEMBRANE PROTEIN 2"/>
    <property type="match status" value="1"/>
</dbReference>
<sequence>MASKDAICEVALIDPPAYERGSKSGSVKTKWVITAVTVVLVTGIIVAGLLASAHLWNNRNGADKPYKGSDSGRQVHVYVRVYEVDGRRVSEQITVDLDKQVEMFHVPQNGQYQAVTVRKDFKRNLIVYKDDDDRVCFVRAMDNPREFTPDILDKMLTTTKGEVAEESAEDDGPEEQLNVLETVSDLGNLAGTDAADLCTGYTVLRVGPAEDDAASAEGHQRVRRQYRDGFSWLPPTYTWGGGRHSISGTANPFAGSAKVTYTFRF</sequence>
<accession>A0A9J7L9H1</accession>